<sequence length="167" mass="18010">VFWTIALSTVVSAVAVVQIRDLFRASLFLIVTLLGVAGLFILLRAEFLAGVQLMIYVGAISVLIIFAILMTRDLEEGSTSHSFRIPVALVSLIFMGVAIYAISNTEWNIIGSETLNQDQMNQAAGVFTNGIPTLAKLLLRDFVLAFEVVSVLLLAAVLGSLALVRGR</sequence>
<keyword evidence="1" id="KW-0812">Transmembrane</keyword>
<dbReference type="PANTHER" id="PTHR33269:SF17">
    <property type="entry name" value="NADH-UBIQUINONE OXIDOREDUCTASE CHAIN 6"/>
    <property type="match status" value="1"/>
</dbReference>
<protein>
    <recommendedName>
        <fullName evidence="3">NADH-quinone oxidoreductase subunit J</fullName>
    </recommendedName>
</protein>
<accession>A0A381V0N4</accession>
<dbReference type="InterPro" id="IPR042106">
    <property type="entry name" value="Nuo/plastoQ_OxRdtase_6_NuoJ"/>
</dbReference>
<name>A0A381V0N4_9ZZZZ</name>
<dbReference type="Gene3D" id="1.20.120.1200">
    <property type="entry name" value="NADH-ubiquinone/plastoquinone oxidoreductase chain 6, subunit NuoJ"/>
    <property type="match status" value="1"/>
</dbReference>
<organism evidence="2">
    <name type="scientific">marine metagenome</name>
    <dbReference type="NCBI Taxonomy" id="408172"/>
    <lineage>
        <taxon>unclassified sequences</taxon>
        <taxon>metagenomes</taxon>
        <taxon>ecological metagenomes</taxon>
    </lineage>
</organism>
<feature type="transmembrane region" description="Helical" evidence="1">
    <location>
        <begin position="83"/>
        <end position="102"/>
    </location>
</feature>
<dbReference type="PANTHER" id="PTHR33269">
    <property type="entry name" value="NADH-UBIQUINONE OXIDOREDUCTASE CHAIN 6"/>
    <property type="match status" value="1"/>
</dbReference>
<evidence type="ECO:0000313" key="2">
    <source>
        <dbReference type="EMBL" id="SVA33531.1"/>
    </source>
</evidence>
<keyword evidence="1" id="KW-1133">Transmembrane helix</keyword>
<dbReference type="EMBL" id="UINC01007474">
    <property type="protein sequence ID" value="SVA33531.1"/>
    <property type="molecule type" value="Genomic_DNA"/>
</dbReference>
<evidence type="ECO:0008006" key="3">
    <source>
        <dbReference type="Google" id="ProtNLM"/>
    </source>
</evidence>
<dbReference type="Pfam" id="PF00499">
    <property type="entry name" value="Oxidored_q3"/>
    <property type="match status" value="1"/>
</dbReference>
<reference evidence="2" key="1">
    <citation type="submission" date="2018-05" db="EMBL/GenBank/DDBJ databases">
        <authorList>
            <person name="Lanie J.A."/>
            <person name="Ng W.-L."/>
            <person name="Kazmierczak K.M."/>
            <person name="Andrzejewski T.M."/>
            <person name="Davidsen T.M."/>
            <person name="Wayne K.J."/>
            <person name="Tettelin H."/>
            <person name="Glass J.I."/>
            <person name="Rusch D."/>
            <person name="Podicherti R."/>
            <person name="Tsui H.-C.T."/>
            <person name="Winkler M.E."/>
        </authorList>
    </citation>
    <scope>NUCLEOTIDE SEQUENCE</scope>
</reference>
<evidence type="ECO:0000256" key="1">
    <source>
        <dbReference type="SAM" id="Phobius"/>
    </source>
</evidence>
<dbReference type="AlphaFoldDB" id="A0A381V0N4"/>
<feature type="non-terminal residue" evidence="2">
    <location>
        <position position="1"/>
    </location>
</feature>
<feature type="transmembrane region" description="Helical" evidence="1">
    <location>
        <begin position="142"/>
        <end position="164"/>
    </location>
</feature>
<gene>
    <name evidence="2" type="ORF">METZ01_LOCUS86385</name>
</gene>
<keyword evidence="1" id="KW-0472">Membrane</keyword>
<feature type="transmembrane region" description="Helical" evidence="1">
    <location>
        <begin position="22"/>
        <end position="43"/>
    </location>
</feature>
<feature type="transmembrane region" description="Helical" evidence="1">
    <location>
        <begin position="49"/>
        <end position="71"/>
    </location>
</feature>
<dbReference type="GO" id="GO:0008137">
    <property type="term" value="F:NADH dehydrogenase (ubiquinone) activity"/>
    <property type="evidence" value="ECO:0007669"/>
    <property type="project" value="InterPro"/>
</dbReference>
<dbReference type="InterPro" id="IPR001457">
    <property type="entry name" value="NADH_UbQ/plastoQ_OxRdtase_su6"/>
</dbReference>
<proteinExistence type="predicted"/>